<dbReference type="PANTHER" id="PTHR44013:SF1">
    <property type="entry name" value="ZINC-TYPE ALCOHOL DEHYDROGENASE-LIKE PROTEIN C16A3.02C"/>
    <property type="match status" value="1"/>
</dbReference>
<dbReference type="InterPro" id="IPR036291">
    <property type="entry name" value="NAD(P)-bd_dom_sf"/>
</dbReference>
<dbReference type="SMART" id="SM00829">
    <property type="entry name" value="PKS_ER"/>
    <property type="match status" value="1"/>
</dbReference>
<dbReference type="Gene3D" id="3.90.180.10">
    <property type="entry name" value="Medium-chain alcohol dehydrogenases, catalytic domain"/>
    <property type="match status" value="1"/>
</dbReference>
<dbReference type="SUPFAM" id="SSF51735">
    <property type="entry name" value="NAD(P)-binding Rossmann-fold domains"/>
    <property type="match status" value="1"/>
</dbReference>
<dbReference type="EMBL" id="JAXOVC010000004">
    <property type="protein sequence ID" value="KAK4503006.1"/>
    <property type="molecule type" value="Genomic_DNA"/>
</dbReference>
<dbReference type="InterPro" id="IPR052733">
    <property type="entry name" value="Chloroplast_QOR"/>
</dbReference>
<feature type="domain" description="Enoyl reductase (ER)" evidence="1">
    <location>
        <begin position="20"/>
        <end position="337"/>
    </location>
</feature>
<dbReference type="Gene3D" id="3.40.50.720">
    <property type="entry name" value="NAD(P)-binding Rossmann-like Domain"/>
    <property type="match status" value="1"/>
</dbReference>
<sequence>MDSQLPSTMRACQWTTNTTGIENTLHLNPSATLPKNANNLPAGHTLVKVAYTTLNPFDYKVAEAPVLGNYILPKPSIPCLDFSGTVVATKNAELSVGDLVFGRTNPPFFGCLAEYVVVDSAGISKVPKGVSLQDAATAGIAALAAYQSVAPFVKEGSQVFINGGSGGTGTFGIQFAKALGCTVTTTCSTRNIELCKSLGADEVIDYTALKEDLPTALKARGKPFDLIVDNVFADPNLYWHSPSYLIPNGTFSTPGDTKPSSLVNIAMASFLPAWAGGGQRPFVFVRNQPKKADFEAIGKWMAQGKVKAVVEEVIEMADAGKGFGRLKGGRVRGKIVVRVGGD</sequence>
<accession>A0ABR0EP18</accession>
<dbReference type="InterPro" id="IPR013154">
    <property type="entry name" value="ADH-like_N"/>
</dbReference>
<gene>
    <name evidence="2" type="ORF">PRZ48_006433</name>
</gene>
<evidence type="ECO:0000259" key="1">
    <source>
        <dbReference type="SMART" id="SM00829"/>
    </source>
</evidence>
<dbReference type="SUPFAM" id="SSF50129">
    <property type="entry name" value="GroES-like"/>
    <property type="match status" value="1"/>
</dbReference>
<name>A0ABR0EP18_ZASCE</name>
<dbReference type="Pfam" id="PF08240">
    <property type="entry name" value="ADH_N"/>
    <property type="match status" value="1"/>
</dbReference>
<dbReference type="CDD" id="cd08267">
    <property type="entry name" value="MDR1"/>
    <property type="match status" value="1"/>
</dbReference>
<protein>
    <recommendedName>
        <fullName evidence="1">Enoyl reductase (ER) domain-containing protein</fullName>
    </recommendedName>
</protein>
<dbReference type="InterPro" id="IPR020843">
    <property type="entry name" value="ER"/>
</dbReference>
<reference evidence="2 3" key="1">
    <citation type="journal article" date="2023" name="G3 (Bethesda)">
        <title>A chromosome-level genome assembly of Zasmidium syzygii isolated from banana leaves.</title>
        <authorList>
            <person name="van Westerhoven A.C."/>
            <person name="Mehrabi R."/>
            <person name="Talebi R."/>
            <person name="Steentjes M.B.F."/>
            <person name="Corcolon B."/>
            <person name="Chong P.A."/>
            <person name="Kema G.H.J."/>
            <person name="Seidl M.F."/>
        </authorList>
    </citation>
    <scope>NUCLEOTIDE SEQUENCE [LARGE SCALE GENOMIC DNA]</scope>
    <source>
        <strain evidence="2 3">P124</strain>
    </source>
</reference>
<comment type="caution">
    <text evidence="2">The sequence shown here is derived from an EMBL/GenBank/DDBJ whole genome shotgun (WGS) entry which is preliminary data.</text>
</comment>
<evidence type="ECO:0000313" key="3">
    <source>
        <dbReference type="Proteomes" id="UP001305779"/>
    </source>
</evidence>
<evidence type="ECO:0000313" key="2">
    <source>
        <dbReference type="EMBL" id="KAK4503006.1"/>
    </source>
</evidence>
<dbReference type="InterPro" id="IPR011032">
    <property type="entry name" value="GroES-like_sf"/>
</dbReference>
<keyword evidence="3" id="KW-1185">Reference proteome</keyword>
<proteinExistence type="predicted"/>
<dbReference type="Proteomes" id="UP001305779">
    <property type="component" value="Unassembled WGS sequence"/>
</dbReference>
<dbReference type="Pfam" id="PF13602">
    <property type="entry name" value="ADH_zinc_N_2"/>
    <property type="match status" value="1"/>
</dbReference>
<organism evidence="2 3">
    <name type="scientific">Zasmidium cellare</name>
    <name type="common">Wine cellar mold</name>
    <name type="synonym">Racodium cellare</name>
    <dbReference type="NCBI Taxonomy" id="395010"/>
    <lineage>
        <taxon>Eukaryota</taxon>
        <taxon>Fungi</taxon>
        <taxon>Dikarya</taxon>
        <taxon>Ascomycota</taxon>
        <taxon>Pezizomycotina</taxon>
        <taxon>Dothideomycetes</taxon>
        <taxon>Dothideomycetidae</taxon>
        <taxon>Mycosphaerellales</taxon>
        <taxon>Mycosphaerellaceae</taxon>
        <taxon>Zasmidium</taxon>
    </lineage>
</organism>
<dbReference type="PANTHER" id="PTHR44013">
    <property type="entry name" value="ZINC-TYPE ALCOHOL DEHYDROGENASE-LIKE PROTEIN C16A3.02C"/>
    <property type="match status" value="1"/>
</dbReference>